<reference evidence="10" key="1">
    <citation type="submission" date="2020-09" db="EMBL/GenBank/DDBJ databases">
        <title>Genome seq and assembly of Limnohabitants sp.</title>
        <authorList>
            <person name="Chhetri G."/>
        </authorList>
    </citation>
    <scope>NUCLEOTIDE SEQUENCE</scope>
    <source>
        <strain evidence="10">JUR4</strain>
    </source>
</reference>
<evidence type="ECO:0000313" key="11">
    <source>
        <dbReference type="Proteomes" id="UP000647424"/>
    </source>
</evidence>
<keyword evidence="5 9" id="KW-0812">Transmembrane</keyword>
<gene>
    <name evidence="10" type="ORF">IC609_11570</name>
</gene>
<evidence type="ECO:0000256" key="3">
    <source>
        <dbReference type="ARBA" id="ARBA00022475"/>
    </source>
</evidence>
<feature type="transmembrane region" description="Helical" evidence="9">
    <location>
        <begin position="343"/>
        <end position="364"/>
    </location>
</feature>
<proteinExistence type="inferred from homology"/>
<sequence>MTAEQLQWQTLAVLGLAFAASLVLGFVLHRSHFCAMGAVSDWLLMGNAQRARQWALALAVAILGFAGLMLWSGISPLNTIYNTQRLPWLSLLLGGWLFGVGMVLGSGCASKALVRLGAGNLKSLVVLMAMGMAAVATLRGLPAVWRVQGADRVDTAWGVGPFASQWLAHFAGWSLPWASAALALCLAFGLVVWVGRDPSFRAGRHVFAGIGVGLVAVLLWWCSGVLAWVPEHPETLESVFLTTASGRMESMSFVGPVGFWLDAFMYYSDGTKRVSFGMAMLPGVVLGAALSAWRSGSFRWEGFTQPQDLVRHLVGGVLMGVGGVMALGCTFGQGLSGLSTLNLGSVLATAGIVLGAVLTLKWQMAHD</sequence>
<dbReference type="Proteomes" id="UP000647424">
    <property type="component" value="Unassembled WGS sequence"/>
</dbReference>
<comment type="similarity">
    <text evidence="8">Belongs to the TsuA/YedE (TC 9.B.102) family.</text>
</comment>
<comment type="subcellular location">
    <subcellularLocation>
        <location evidence="1">Cell inner membrane</location>
        <topology evidence="1">Multi-pass membrane protein</topology>
    </subcellularLocation>
</comment>
<dbReference type="Pfam" id="PF04143">
    <property type="entry name" value="Sulf_transp"/>
    <property type="match status" value="1"/>
</dbReference>
<feature type="transmembrane region" description="Helical" evidence="9">
    <location>
        <begin position="121"/>
        <end position="141"/>
    </location>
</feature>
<evidence type="ECO:0000256" key="7">
    <source>
        <dbReference type="ARBA" id="ARBA00023136"/>
    </source>
</evidence>
<evidence type="ECO:0000256" key="4">
    <source>
        <dbReference type="ARBA" id="ARBA00022519"/>
    </source>
</evidence>
<feature type="transmembrane region" description="Helical" evidence="9">
    <location>
        <begin position="274"/>
        <end position="293"/>
    </location>
</feature>
<evidence type="ECO:0000256" key="5">
    <source>
        <dbReference type="ARBA" id="ARBA00022692"/>
    </source>
</evidence>
<dbReference type="PANTHER" id="PTHR30574">
    <property type="entry name" value="INNER MEMBRANE PROTEIN YEDE"/>
    <property type="match status" value="1"/>
</dbReference>
<keyword evidence="7 9" id="KW-0472">Membrane</keyword>
<dbReference type="EMBL" id="JACYFT010000002">
    <property type="protein sequence ID" value="MBD8051188.1"/>
    <property type="molecule type" value="Genomic_DNA"/>
</dbReference>
<feature type="transmembrane region" description="Helical" evidence="9">
    <location>
        <begin position="86"/>
        <end position="109"/>
    </location>
</feature>
<protein>
    <submittedName>
        <fullName evidence="10">YeeE/YedE family protein</fullName>
    </submittedName>
</protein>
<keyword evidence="6 9" id="KW-1133">Transmembrane helix</keyword>
<feature type="transmembrane region" description="Helical" evidence="9">
    <location>
        <begin position="175"/>
        <end position="194"/>
    </location>
</feature>
<comment type="caution">
    <text evidence="10">The sequence shown here is derived from an EMBL/GenBank/DDBJ whole genome shotgun (WGS) entry which is preliminary data.</text>
</comment>
<dbReference type="InterPro" id="IPR007272">
    <property type="entry name" value="Sulf_transp_TsuA/YedE"/>
</dbReference>
<evidence type="ECO:0000256" key="2">
    <source>
        <dbReference type="ARBA" id="ARBA00022448"/>
    </source>
</evidence>
<evidence type="ECO:0000256" key="1">
    <source>
        <dbReference type="ARBA" id="ARBA00004429"/>
    </source>
</evidence>
<feature type="transmembrane region" description="Helical" evidence="9">
    <location>
        <begin position="6"/>
        <end position="28"/>
    </location>
</feature>
<name>A0A927ILY1_9BURK</name>
<evidence type="ECO:0000313" key="10">
    <source>
        <dbReference type="EMBL" id="MBD8051188.1"/>
    </source>
</evidence>
<feature type="transmembrane region" description="Helical" evidence="9">
    <location>
        <begin position="206"/>
        <end position="230"/>
    </location>
</feature>
<feature type="transmembrane region" description="Helical" evidence="9">
    <location>
        <begin position="250"/>
        <end position="267"/>
    </location>
</feature>
<dbReference type="PANTHER" id="PTHR30574:SF1">
    <property type="entry name" value="SULPHUR TRANSPORT DOMAIN-CONTAINING PROTEIN"/>
    <property type="match status" value="1"/>
</dbReference>
<evidence type="ECO:0000256" key="8">
    <source>
        <dbReference type="ARBA" id="ARBA00035655"/>
    </source>
</evidence>
<feature type="transmembrane region" description="Helical" evidence="9">
    <location>
        <begin position="54"/>
        <end position="74"/>
    </location>
</feature>
<accession>A0A927ILY1</accession>
<keyword evidence="11" id="KW-1185">Reference proteome</keyword>
<dbReference type="RefSeq" id="WP_191819643.1">
    <property type="nucleotide sequence ID" value="NZ_JACYFT010000002.1"/>
</dbReference>
<organism evidence="10 11">
    <name type="scientific">Limnohabitans radicicola</name>
    <dbReference type="NCBI Taxonomy" id="2771427"/>
    <lineage>
        <taxon>Bacteria</taxon>
        <taxon>Pseudomonadati</taxon>
        <taxon>Pseudomonadota</taxon>
        <taxon>Betaproteobacteria</taxon>
        <taxon>Burkholderiales</taxon>
        <taxon>Comamonadaceae</taxon>
        <taxon>Limnohabitans</taxon>
    </lineage>
</organism>
<keyword evidence="2" id="KW-0813">Transport</keyword>
<dbReference type="AlphaFoldDB" id="A0A927ILY1"/>
<keyword evidence="3" id="KW-1003">Cell membrane</keyword>
<dbReference type="GO" id="GO:0005886">
    <property type="term" value="C:plasma membrane"/>
    <property type="evidence" value="ECO:0007669"/>
    <property type="project" value="UniProtKB-SubCell"/>
</dbReference>
<evidence type="ECO:0000256" key="6">
    <source>
        <dbReference type="ARBA" id="ARBA00022989"/>
    </source>
</evidence>
<evidence type="ECO:0000256" key="9">
    <source>
        <dbReference type="SAM" id="Phobius"/>
    </source>
</evidence>
<keyword evidence="4" id="KW-0997">Cell inner membrane</keyword>
<feature type="transmembrane region" description="Helical" evidence="9">
    <location>
        <begin position="313"/>
        <end position="331"/>
    </location>
</feature>